<comment type="caution">
    <text evidence="2">The sequence shown here is derived from an EMBL/GenBank/DDBJ whole genome shotgun (WGS) entry which is preliminary data.</text>
</comment>
<evidence type="ECO:0000313" key="2">
    <source>
        <dbReference type="EMBL" id="KKL71090.1"/>
    </source>
</evidence>
<accession>A0A0F9GNW0</accession>
<organism evidence="2">
    <name type="scientific">marine sediment metagenome</name>
    <dbReference type="NCBI Taxonomy" id="412755"/>
    <lineage>
        <taxon>unclassified sequences</taxon>
        <taxon>metagenomes</taxon>
        <taxon>ecological metagenomes</taxon>
    </lineage>
</organism>
<gene>
    <name evidence="2" type="ORF">LCGC14_2098430</name>
</gene>
<proteinExistence type="predicted"/>
<keyword evidence="1" id="KW-0472">Membrane</keyword>
<dbReference type="EMBL" id="LAZR01025694">
    <property type="protein sequence ID" value="KKL71090.1"/>
    <property type="molecule type" value="Genomic_DNA"/>
</dbReference>
<keyword evidence="1" id="KW-1133">Transmembrane helix</keyword>
<protein>
    <submittedName>
        <fullName evidence="2">Uncharacterized protein</fullName>
    </submittedName>
</protein>
<sequence length="147" mass="17095">MTNKDESANIFIKILLDIFYLFIIIVFMDSIKSTKVSTKFGNTQKLKQLHSFIDEYRKIVSQFVNLLWKLEKVPVLLPKAITNQINSSWLTVRAIQCAGKQASAIVRGTRKKQQKRLYIYNKLNTEGHYKQARKLKAIINIHITINL</sequence>
<reference evidence="2" key="1">
    <citation type="journal article" date="2015" name="Nature">
        <title>Complex archaea that bridge the gap between prokaryotes and eukaryotes.</title>
        <authorList>
            <person name="Spang A."/>
            <person name="Saw J.H."/>
            <person name="Jorgensen S.L."/>
            <person name="Zaremba-Niedzwiedzka K."/>
            <person name="Martijn J."/>
            <person name="Lind A.E."/>
            <person name="van Eijk R."/>
            <person name="Schleper C."/>
            <person name="Guy L."/>
            <person name="Ettema T.J."/>
        </authorList>
    </citation>
    <scope>NUCLEOTIDE SEQUENCE</scope>
</reference>
<keyword evidence="1" id="KW-0812">Transmembrane</keyword>
<dbReference type="AlphaFoldDB" id="A0A0F9GNW0"/>
<feature type="transmembrane region" description="Helical" evidence="1">
    <location>
        <begin position="12"/>
        <end position="31"/>
    </location>
</feature>
<evidence type="ECO:0000256" key="1">
    <source>
        <dbReference type="SAM" id="Phobius"/>
    </source>
</evidence>
<name>A0A0F9GNW0_9ZZZZ</name>